<evidence type="ECO:0000313" key="2">
    <source>
        <dbReference type="EMBL" id="OAY59700.1"/>
    </source>
</evidence>
<dbReference type="AlphaFoldDB" id="A0A2C9WI17"/>
<reference evidence="3" key="1">
    <citation type="journal article" date="2016" name="Nat. Biotechnol.">
        <title>Sequencing wild and cultivated cassava and related species reveals extensive interspecific hybridization and genetic diversity.</title>
        <authorList>
            <person name="Bredeson J.V."/>
            <person name="Lyons J.B."/>
            <person name="Prochnik S.E."/>
            <person name="Wu G.A."/>
            <person name="Ha C.M."/>
            <person name="Edsinger-Gonzales E."/>
            <person name="Grimwood J."/>
            <person name="Schmutz J."/>
            <person name="Rabbi I.Y."/>
            <person name="Egesi C."/>
            <person name="Nauluvula P."/>
            <person name="Lebot V."/>
            <person name="Ndunguru J."/>
            <person name="Mkamilo G."/>
            <person name="Bart R.S."/>
            <person name="Setter T.L."/>
            <person name="Gleadow R.M."/>
            <person name="Kulakow P."/>
            <person name="Ferguson M.E."/>
            <person name="Rounsley S."/>
            <person name="Rokhsar D.S."/>
        </authorList>
    </citation>
    <scope>NUCLEOTIDE SEQUENCE [LARGE SCALE GENOMIC DNA]</scope>
    <source>
        <strain evidence="3">cv. AM560-2</strain>
    </source>
</reference>
<gene>
    <name evidence="2" type="ORF">MANES_01G051700v8</name>
</gene>
<dbReference type="PANTHER" id="PTHR45005">
    <property type="match status" value="1"/>
</dbReference>
<feature type="compositionally biased region" description="Polar residues" evidence="1">
    <location>
        <begin position="38"/>
        <end position="49"/>
    </location>
</feature>
<dbReference type="InterPro" id="IPR053277">
    <property type="entry name" value="Endomembrane_traffic_mod"/>
</dbReference>
<protein>
    <recommendedName>
        <fullName evidence="4">PH domain-containing protein</fullName>
    </recommendedName>
</protein>
<dbReference type="Pfam" id="PF06552">
    <property type="entry name" value="TOM20_plant"/>
    <property type="match status" value="1"/>
</dbReference>
<dbReference type="Gramene" id="Manes.01G051700.1.v8.1">
    <property type="protein sequence ID" value="Manes.01G051700.1.v8.1.CDS"/>
    <property type="gene ID" value="Manes.01G051700.v8.1"/>
</dbReference>
<feature type="region of interest" description="Disordered" evidence="1">
    <location>
        <begin position="1"/>
        <end position="128"/>
    </location>
</feature>
<dbReference type="SUPFAM" id="SSF50729">
    <property type="entry name" value="PH domain-like"/>
    <property type="match status" value="1"/>
</dbReference>
<dbReference type="PANTHER" id="PTHR45005:SF2">
    <property type="entry name" value="PROTEIN HLB1"/>
    <property type="match status" value="1"/>
</dbReference>
<evidence type="ECO:0008006" key="4">
    <source>
        <dbReference type="Google" id="ProtNLM"/>
    </source>
</evidence>
<feature type="compositionally biased region" description="Polar residues" evidence="1">
    <location>
        <begin position="113"/>
        <end position="128"/>
    </location>
</feature>
<evidence type="ECO:0000256" key="1">
    <source>
        <dbReference type="SAM" id="MobiDB-lite"/>
    </source>
</evidence>
<dbReference type="STRING" id="3983.A0A2C9WI17"/>
<dbReference type="Proteomes" id="UP000091857">
    <property type="component" value="Chromosome 1"/>
</dbReference>
<organism evidence="2 3">
    <name type="scientific">Manihot esculenta</name>
    <name type="common">Cassava</name>
    <name type="synonym">Jatropha manihot</name>
    <dbReference type="NCBI Taxonomy" id="3983"/>
    <lineage>
        <taxon>Eukaryota</taxon>
        <taxon>Viridiplantae</taxon>
        <taxon>Streptophyta</taxon>
        <taxon>Embryophyta</taxon>
        <taxon>Tracheophyta</taxon>
        <taxon>Spermatophyta</taxon>
        <taxon>Magnoliopsida</taxon>
        <taxon>eudicotyledons</taxon>
        <taxon>Gunneridae</taxon>
        <taxon>Pentapetalae</taxon>
        <taxon>rosids</taxon>
        <taxon>fabids</taxon>
        <taxon>Malpighiales</taxon>
        <taxon>Euphorbiaceae</taxon>
        <taxon>Crotonoideae</taxon>
        <taxon>Manihoteae</taxon>
        <taxon>Manihot</taxon>
    </lineage>
</organism>
<accession>A0A2C9WI17</accession>
<feature type="compositionally biased region" description="Basic and acidic residues" evidence="1">
    <location>
        <begin position="81"/>
        <end position="91"/>
    </location>
</feature>
<sequence>MSTEEPQLENGAKPEPEHNPESNPVREPAPISEPEPNLASQPPSDSTPVAITDADPKAEEPKDASIQSNEADISQSNDQNARPELRKDDGSRTFTMRELLSELKTEEGDDASTPRSQQSTLHPQADQNSAAMELINSVTGADEEGRSRQKILTFAAKRYASAIERNPEDYDALYNWALVLQESADNVNPDSTSPSKDALLEEACKKYDEATRLCPTLHDAFYNWAIAISDRAKMRGRTKEAEELWKQATKNYEKAVQLNWNSPQALNNWGLALQELSAIVPAREKQKIVRTAISKFRAAIQLQFDFHRAIYNLGTVLYGLAEDTLRTGGATNPKDVSPNELYSQSAIYIAAAHALKPNYSVYSSALRLVRSMLPLPYLKVGYLTAPPAGESIAPHSDWKRSQFVLNHEGFQQVNQLEQKQTQNLSGRPHITNSENRAIKVDIPDIVSVSACADLTLPPGAGLCIDTIHGPFYFVADSWESLEGWLDAIRLVYTIYARGKSEVLASIVTG</sequence>
<feature type="compositionally biased region" description="Basic and acidic residues" evidence="1">
    <location>
        <begin position="54"/>
        <end position="63"/>
    </location>
</feature>
<dbReference type="InterPro" id="IPR011990">
    <property type="entry name" value="TPR-like_helical_dom_sf"/>
</dbReference>
<evidence type="ECO:0000313" key="3">
    <source>
        <dbReference type="Proteomes" id="UP000091857"/>
    </source>
</evidence>
<dbReference type="Gene3D" id="1.25.40.10">
    <property type="entry name" value="Tetratricopeptide repeat domain"/>
    <property type="match status" value="2"/>
</dbReference>
<proteinExistence type="predicted"/>
<keyword evidence="3" id="KW-1185">Reference proteome</keyword>
<comment type="caution">
    <text evidence="2">The sequence shown here is derived from an EMBL/GenBank/DDBJ whole genome shotgun (WGS) entry which is preliminary data.</text>
</comment>
<feature type="compositionally biased region" description="Polar residues" evidence="1">
    <location>
        <begin position="65"/>
        <end position="80"/>
    </location>
</feature>
<dbReference type="EMBL" id="CM004387">
    <property type="protein sequence ID" value="OAY59700.1"/>
    <property type="molecule type" value="Genomic_DNA"/>
</dbReference>
<dbReference type="SUPFAM" id="SSF48452">
    <property type="entry name" value="TPR-like"/>
    <property type="match status" value="1"/>
</dbReference>
<dbReference type="OrthoDB" id="548564at2759"/>
<name>A0A2C9WI17_MANES</name>